<name>A0A9P6AXC9_9AGAM</name>
<evidence type="ECO:0000313" key="2">
    <source>
        <dbReference type="EMBL" id="KAF9513753.1"/>
    </source>
</evidence>
<feature type="region of interest" description="Disordered" evidence="1">
    <location>
        <begin position="153"/>
        <end position="189"/>
    </location>
</feature>
<evidence type="ECO:0000313" key="3">
    <source>
        <dbReference type="Proteomes" id="UP000886523"/>
    </source>
</evidence>
<gene>
    <name evidence="2" type="ORF">BS47DRAFT_928866</name>
</gene>
<accession>A0A9P6AXC9</accession>
<reference evidence="2" key="1">
    <citation type="journal article" date="2020" name="Nat. Commun.">
        <title>Large-scale genome sequencing of mycorrhizal fungi provides insights into the early evolution of symbiotic traits.</title>
        <authorList>
            <person name="Miyauchi S."/>
            <person name="Kiss E."/>
            <person name="Kuo A."/>
            <person name="Drula E."/>
            <person name="Kohler A."/>
            <person name="Sanchez-Garcia M."/>
            <person name="Morin E."/>
            <person name="Andreopoulos B."/>
            <person name="Barry K.W."/>
            <person name="Bonito G."/>
            <person name="Buee M."/>
            <person name="Carver A."/>
            <person name="Chen C."/>
            <person name="Cichocki N."/>
            <person name="Clum A."/>
            <person name="Culley D."/>
            <person name="Crous P.W."/>
            <person name="Fauchery L."/>
            <person name="Girlanda M."/>
            <person name="Hayes R.D."/>
            <person name="Keri Z."/>
            <person name="LaButti K."/>
            <person name="Lipzen A."/>
            <person name="Lombard V."/>
            <person name="Magnuson J."/>
            <person name="Maillard F."/>
            <person name="Murat C."/>
            <person name="Nolan M."/>
            <person name="Ohm R.A."/>
            <person name="Pangilinan J."/>
            <person name="Pereira M.F."/>
            <person name="Perotto S."/>
            <person name="Peter M."/>
            <person name="Pfister S."/>
            <person name="Riley R."/>
            <person name="Sitrit Y."/>
            <person name="Stielow J.B."/>
            <person name="Szollosi G."/>
            <person name="Zifcakova L."/>
            <person name="Stursova M."/>
            <person name="Spatafora J.W."/>
            <person name="Tedersoo L."/>
            <person name="Vaario L.M."/>
            <person name="Yamada A."/>
            <person name="Yan M."/>
            <person name="Wang P."/>
            <person name="Xu J."/>
            <person name="Bruns T."/>
            <person name="Baldrian P."/>
            <person name="Vilgalys R."/>
            <person name="Dunand C."/>
            <person name="Henrissat B."/>
            <person name="Grigoriev I.V."/>
            <person name="Hibbett D."/>
            <person name="Nagy L.G."/>
            <person name="Martin F.M."/>
        </authorList>
    </citation>
    <scope>NUCLEOTIDE SEQUENCE</scope>
    <source>
        <strain evidence="2">UP504</strain>
    </source>
</reference>
<organism evidence="2 3">
    <name type="scientific">Hydnum rufescens UP504</name>
    <dbReference type="NCBI Taxonomy" id="1448309"/>
    <lineage>
        <taxon>Eukaryota</taxon>
        <taxon>Fungi</taxon>
        <taxon>Dikarya</taxon>
        <taxon>Basidiomycota</taxon>
        <taxon>Agaricomycotina</taxon>
        <taxon>Agaricomycetes</taxon>
        <taxon>Cantharellales</taxon>
        <taxon>Hydnaceae</taxon>
        <taxon>Hydnum</taxon>
    </lineage>
</organism>
<protein>
    <submittedName>
        <fullName evidence="2">Uncharacterized protein</fullName>
    </submittedName>
</protein>
<comment type="caution">
    <text evidence="2">The sequence shown here is derived from an EMBL/GenBank/DDBJ whole genome shotgun (WGS) entry which is preliminary data.</text>
</comment>
<feature type="compositionally biased region" description="Low complexity" evidence="1">
    <location>
        <begin position="170"/>
        <end position="188"/>
    </location>
</feature>
<proteinExistence type="predicted"/>
<sequence length="217" mass="23843">MYLRPDNTKQGWRYNSSFAFAPLQPPPLCPSNPVLSQARRLQAVCLQTTTHQYLSSRTQPPMSSTRPAYTTAPLSWSRRTNAASRRGVALAGHTTLQINLLRTIRIQPYEGSSWDSDGLAPTPNSGYRNSLSTVSSFCHPLCSHDHHSPLCRTRATGRDNTDPRMLFPYSSSPRSSRSRSASVSTTRVLPGPRKAIASRLTPSFMSALDSSSCLGGF</sequence>
<keyword evidence="3" id="KW-1185">Reference proteome</keyword>
<evidence type="ECO:0000256" key="1">
    <source>
        <dbReference type="SAM" id="MobiDB-lite"/>
    </source>
</evidence>
<dbReference type="AlphaFoldDB" id="A0A9P6AXC9"/>
<dbReference type="Proteomes" id="UP000886523">
    <property type="component" value="Unassembled WGS sequence"/>
</dbReference>
<dbReference type="EMBL" id="MU128968">
    <property type="protein sequence ID" value="KAF9513753.1"/>
    <property type="molecule type" value="Genomic_DNA"/>
</dbReference>